<dbReference type="SUPFAM" id="SSF53822">
    <property type="entry name" value="Periplasmic binding protein-like I"/>
    <property type="match status" value="1"/>
</dbReference>
<dbReference type="CDD" id="cd06339">
    <property type="entry name" value="PBP1_YraM_LppC_lipoprotein-like"/>
    <property type="match status" value="1"/>
</dbReference>
<gene>
    <name evidence="2" type="ORF">E0F26_12080</name>
</gene>
<dbReference type="PANTHER" id="PTHR38038:SF1">
    <property type="entry name" value="PENICILLIN-BINDING PROTEIN ACTIVATOR LPOA"/>
    <property type="match status" value="1"/>
</dbReference>
<name>A0ABY6Q8N6_9GAMM</name>
<dbReference type="InterPro" id="IPR028082">
    <property type="entry name" value="Peripla_BP_I"/>
</dbReference>
<dbReference type="Gene3D" id="3.40.50.2300">
    <property type="match status" value="2"/>
</dbReference>
<accession>A0ABY6Q8N6</accession>
<proteinExistence type="predicted"/>
<reference evidence="2 3" key="1">
    <citation type="submission" date="2019-02" db="EMBL/GenBank/DDBJ databases">
        <title>Halieaceae_genomes.</title>
        <authorList>
            <person name="Li S.-H."/>
        </authorList>
    </citation>
    <scope>NUCLEOTIDE SEQUENCE [LARGE SCALE GENOMIC DNA]</scope>
    <source>
        <strain evidence="2 3">JH123</strain>
    </source>
</reference>
<dbReference type="Pfam" id="PF04348">
    <property type="entry name" value="LppC"/>
    <property type="match status" value="1"/>
</dbReference>
<protein>
    <submittedName>
        <fullName evidence="2">Penicillin-binding protein activator</fullName>
    </submittedName>
</protein>
<organism evidence="2 3">
    <name type="scientific">Candidatus Paraluminiphilus aquimaris</name>
    <dbReference type="NCBI Taxonomy" id="2518994"/>
    <lineage>
        <taxon>Bacteria</taxon>
        <taxon>Pseudomonadati</taxon>
        <taxon>Pseudomonadota</taxon>
        <taxon>Gammaproteobacteria</taxon>
        <taxon>Cellvibrionales</taxon>
        <taxon>Halieaceae</taxon>
        <taxon>Candidatus Paraluminiphilus</taxon>
    </lineage>
</organism>
<dbReference type="Proteomes" id="UP001317963">
    <property type="component" value="Chromosome"/>
</dbReference>
<keyword evidence="3" id="KW-1185">Reference proteome</keyword>
<keyword evidence="1" id="KW-0472">Membrane</keyword>
<dbReference type="InterPro" id="IPR007443">
    <property type="entry name" value="LpoA"/>
</dbReference>
<sequence>MAIPSLTTAKSIAHDVSLLPELHKWVLAGFVALGISACTTPTPSNAPSGVTNIYEYPISAVAQRESIDTDDTTLNRDAVLWSQKIAAEKGWLFALAELESLEAGLLSPNTERFIRSQLFWLEGDTIAADNELGKIFVNSDDGLDLLLAERQRRALETGNAVAAAQVALERLKLGYQGQDSATYSDVFNFLSTASEQKIAAELRKAEPRSDWAAWLSLNRAYRQGRQEVMEWRQQHPRLPNGLLDLPSGLPTWLNNDLPVRVAVLLPLSGRLKDAGERVLQGVTEGFFDSYRDAALRPQLITVDTELASSGRAAYLTALERGADFVIGPLTKERVAELQALDSLPIPVLALNRGATGVSMSFSAEKPLLSLSLAPEDEAIQLAALIWQAGLRQPMVIAPDSAWGQRMHSAFNTQWSALGGDITAITTLTSELSDNETIANSLATLQSESRIKEIEKAFEAPVDSQARRRTDLDSVVLLSPTPQMAREIRPLLRFHYAGKLPVYAPSTIYQGGSGIANRDLNGIKFVLPASALATASPRSQPLHALGLDAAALIDHFDQARETGGTLLFGETGDLSVDTMGNVHRRLKPAVIARGKARPVL</sequence>
<evidence type="ECO:0000313" key="3">
    <source>
        <dbReference type="Proteomes" id="UP001317963"/>
    </source>
</evidence>
<dbReference type="EMBL" id="CP036501">
    <property type="protein sequence ID" value="UZP75429.1"/>
    <property type="molecule type" value="Genomic_DNA"/>
</dbReference>
<dbReference type="RefSeq" id="WP_279241917.1">
    <property type="nucleotide sequence ID" value="NZ_CP036501.1"/>
</dbReference>
<dbReference type="PANTHER" id="PTHR38038">
    <property type="entry name" value="PENICILLIN-BINDING PROTEIN ACTIVATOR LPOA"/>
    <property type="match status" value="1"/>
</dbReference>
<evidence type="ECO:0000256" key="1">
    <source>
        <dbReference type="ARBA" id="ARBA00023136"/>
    </source>
</evidence>
<evidence type="ECO:0000313" key="2">
    <source>
        <dbReference type="EMBL" id="UZP75429.1"/>
    </source>
</evidence>